<reference evidence="1 2" key="1">
    <citation type="submission" date="2019-12" db="EMBL/GenBank/DDBJ databases">
        <title>Lactobacillus hilgardii FLUB.</title>
        <authorList>
            <person name="Gustaw K."/>
        </authorList>
    </citation>
    <scope>NUCLEOTIDE SEQUENCE [LARGE SCALE GENOMIC DNA]</scope>
    <source>
        <strain evidence="1 2">FLUB</strain>
    </source>
</reference>
<protein>
    <submittedName>
        <fullName evidence="1">Pyridoxamine 5'-phosphate oxidase family protein</fullName>
    </submittedName>
</protein>
<dbReference type="InterPro" id="IPR024747">
    <property type="entry name" value="Pyridox_Oxase-rel"/>
</dbReference>
<gene>
    <name evidence="1" type="ORF">GQR93_01170</name>
</gene>
<accession>A0A6P1E331</accession>
<dbReference type="EMBL" id="CP047121">
    <property type="protein sequence ID" value="QHB50929.1"/>
    <property type="molecule type" value="Genomic_DNA"/>
</dbReference>
<dbReference type="RefSeq" id="WP_003551492.1">
    <property type="nucleotide sequence ID" value="NZ_CABKOL010000106.1"/>
</dbReference>
<proteinExistence type="predicted"/>
<dbReference type="PANTHER" id="PTHR34071">
    <property type="entry name" value="5-NITROIMIDAZOLE ANTIBIOTICS RESISTANCE PROTEIN, NIMA-FAMILY-RELATED PROTEIN-RELATED"/>
    <property type="match status" value="1"/>
</dbReference>
<dbReference type="PANTHER" id="PTHR34071:SF2">
    <property type="entry name" value="FLAVIN-NUCLEOTIDE-BINDING PROTEIN"/>
    <property type="match status" value="1"/>
</dbReference>
<dbReference type="GeneID" id="69056962"/>
<dbReference type="InterPro" id="IPR012349">
    <property type="entry name" value="Split_barrel_FMN-bd"/>
</dbReference>
<evidence type="ECO:0000313" key="1">
    <source>
        <dbReference type="EMBL" id="QHB50929.1"/>
    </source>
</evidence>
<sequence length="168" mass="18933">MRRTDRELTDIGQIKSILADAEVIHLGIRTDRYPYVVPTNYGYEFDTNNQLTLYIHGAPVGHKRDLIAEDGRVGFAIDTDGQVLNPKDPDHDTPSFKYRSVMGYGDAKLVDDLDQKRYALQRIALHEVGHEWANLPDAAVEHVGIIQITVNQFTAKANPGDSQKYVQK</sequence>
<dbReference type="Pfam" id="PF12900">
    <property type="entry name" value="Pyridox_ox_2"/>
    <property type="match status" value="1"/>
</dbReference>
<dbReference type="AlphaFoldDB" id="A0A6P1E331"/>
<evidence type="ECO:0000313" key="2">
    <source>
        <dbReference type="Proteomes" id="UP000465035"/>
    </source>
</evidence>
<dbReference type="SUPFAM" id="SSF50475">
    <property type="entry name" value="FMN-binding split barrel"/>
    <property type="match status" value="1"/>
</dbReference>
<organism evidence="1 2">
    <name type="scientific">Lentilactobacillus hilgardii</name>
    <name type="common">Lactobacillus hilgardii</name>
    <dbReference type="NCBI Taxonomy" id="1588"/>
    <lineage>
        <taxon>Bacteria</taxon>
        <taxon>Bacillati</taxon>
        <taxon>Bacillota</taxon>
        <taxon>Bacilli</taxon>
        <taxon>Lactobacillales</taxon>
        <taxon>Lactobacillaceae</taxon>
        <taxon>Lentilactobacillus</taxon>
    </lineage>
</organism>
<dbReference type="Proteomes" id="UP000465035">
    <property type="component" value="Chromosome"/>
</dbReference>
<dbReference type="Gene3D" id="2.30.110.10">
    <property type="entry name" value="Electron Transport, Fmn-binding Protein, Chain A"/>
    <property type="match status" value="1"/>
</dbReference>
<name>A0A6P1E331_LENHI</name>